<protein>
    <recommendedName>
        <fullName evidence="4">DUF5666 domain-containing protein</fullName>
    </recommendedName>
</protein>
<feature type="signal peptide" evidence="1">
    <location>
        <begin position="1"/>
        <end position="23"/>
    </location>
</feature>
<name>A0A550JBE2_9BACT</name>
<evidence type="ECO:0000256" key="1">
    <source>
        <dbReference type="SAM" id="SignalP"/>
    </source>
</evidence>
<proteinExistence type="predicted"/>
<dbReference type="RefSeq" id="WP_092058041.1">
    <property type="nucleotide sequence ID" value="NZ_FOJJ01000039.1"/>
</dbReference>
<evidence type="ECO:0000313" key="2">
    <source>
        <dbReference type="EMBL" id="TRO80501.1"/>
    </source>
</evidence>
<keyword evidence="3" id="KW-1185">Reference proteome</keyword>
<sequence length="76" mass="7787">MKKLIVLAAAMMMVVSVSGLALAKDCKGKVTAVDGDVVTIEVEKGKAADIAVGADVKLDVKAEKAPKKGNDMLQGC</sequence>
<dbReference type="NCBIfam" id="NF040942">
    <property type="entry name" value="hypo_ExtJ"/>
    <property type="match status" value="1"/>
</dbReference>
<keyword evidence="1" id="KW-0732">Signal</keyword>
<dbReference type="Proteomes" id="UP000317155">
    <property type="component" value="Unassembled WGS sequence"/>
</dbReference>
<evidence type="ECO:0000313" key="3">
    <source>
        <dbReference type="Proteomes" id="UP000317155"/>
    </source>
</evidence>
<organism evidence="2 3">
    <name type="scientific">Trichloromonas acetexigens</name>
    <dbReference type="NCBI Taxonomy" id="38815"/>
    <lineage>
        <taxon>Bacteria</taxon>
        <taxon>Pseudomonadati</taxon>
        <taxon>Thermodesulfobacteriota</taxon>
        <taxon>Desulfuromonadia</taxon>
        <taxon>Desulfuromonadales</taxon>
        <taxon>Trichloromonadaceae</taxon>
        <taxon>Trichloromonas</taxon>
    </lineage>
</organism>
<reference evidence="2 3" key="1">
    <citation type="submission" date="2019-07" db="EMBL/GenBank/DDBJ databases">
        <title>Insights of Desulfuromonas acetexigens electromicrobiology.</title>
        <authorList>
            <person name="Katuri K."/>
            <person name="Sapireddy V."/>
            <person name="Shaw D.R."/>
            <person name="Saikaly P."/>
        </authorList>
    </citation>
    <scope>NUCLEOTIDE SEQUENCE [LARGE SCALE GENOMIC DNA]</scope>
    <source>
        <strain evidence="2 3">2873</strain>
    </source>
</reference>
<gene>
    <name evidence="2" type="ORF">FL622_10395</name>
</gene>
<dbReference type="EMBL" id="VJVV01000007">
    <property type="protein sequence ID" value="TRO80501.1"/>
    <property type="molecule type" value="Genomic_DNA"/>
</dbReference>
<feature type="chain" id="PRO_5021923571" description="DUF5666 domain-containing protein" evidence="1">
    <location>
        <begin position="24"/>
        <end position="76"/>
    </location>
</feature>
<accession>A0A550JBE2</accession>
<comment type="caution">
    <text evidence="2">The sequence shown here is derived from an EMBL/GenBank/DDBJ whole genome shotgun (WGS) entry which is preliminary data.</text>
</comment>
<dbReference type="AlphaFoldDB" id="A0A550JBE2"/>
<evidence type="ECO:0008006" key="4">
    <source>
        <dbReference type="Google" id="ProtNLM"/>
    </source>
</evidence>